<sequence>MMSNKCKVNKSDKYIYYNFENNICIIICLYVDILLDDSKVTNCCIVIIVGGSISSKFKKHTISVG</sequence>
<dbReference type="Proteomes" id="UP000002051">
    <property type="component" value="Unassembled WGS sequence"/>
</dbReference>
<accession>G7KVC9</accession>
<organism evidence="1 3">
    <name type="scientific">Medicago truncatula</name>
    <name type="common">Barrel medic</name>
    <name type="synonym">Medicago tribuloides</name>
    <dbReference type="NCBI Taxonomy" id="3880"/>
    <lineage>
        <taxon>Eukaryota</taxon>
        <taxon>Viridiplantae</taxon>
        <taxon>Streptophyta</taxon>
        <taxon>Embryophyta</taxon>
        <taxon>Tracheophyta</taxon>
        <taxon>Spermatophyta</taxon>
        <taxon>Magnoliopsida</taxon>
        <taxon>eudicotyledons</taxon>
        <taxon>Gunneridae</taxon>
        <taxon>Pentapetalae</taxon>
        <taxon>rosids</taxon>
        <taxon>fabids</taxon>
        <taxon>Fabales</taxon>
        <taxon>Fabaceae</taxon>
        <taxon>Papilionoideae</taxon>
        <taxon>50 kb inversion clade</taxon>
        <taxon>NPAAA clade</taxon>
        <taxon>Hologalegina</taxon>
        <taxon>IRL clade</taxon>
        <taxon>Trifolieae</taxon>
        <taxon>Medicago</taxon>
    </lineage>
</organism>
<reference evidence="1 3" key="2">
    <citation type="journal article" date="2014" name="BMC Genomics">
        <title>An improved genome release (version Mt4.0) for the model legume Medicago truncatula.</title>
        <authorList>
            <person name="Tang H."/>
            <person name="Krishnakumar V."/>
            <person name="Bidwell S."/>
            <person name="Rosen B."/>
            <person name="Chan A."/>
            <person name="Zhou S."/>
            <person name="Gentzbittel L."/>
            <person name="Childs K.L."/>
            <person name="Yandell M."/>
            <person name="Gundlach H."/>
            <person name="Mayer K.F."/>
            <person name="Schwartz D.C."/>
            <person name="Town C.D."/>
        </authorList>
    </citation>
    <scope>GENOME REANNOTATION</scope>
    <source>
        <strain evidence="2 3">cv. Jemalong A17</strain>
    </source>
</reference>
<evidence type="ECO:0000313" key="3">
    <source>
        <dbReference type="Proteomes" id="UP000002051"/>
    </source>
</evidence>
<reference evidence="2" key="3">
    <citation type="submission" date="2015-04" db="UniProtKB">
        <authorList>
            <consortium name="EnsemblPlants"/>
        </authorList>
    </citation>
    <scope>IDENTIFICATION</scope>
    <source>
        <strain evidence="2">cv. Jemalong A17</strain>
    </source>
</reference>
<name>G7KVC9_MEDTR</name>
<dbReference type="PaxDb" id="3880-AES81471"/>
<proteinExistence type="predicted"/>
<evidence type="ECO:0000313" key="1">
    <source>
        <dbReference type="EMBL" id="AES81471.1"/>
    </source>
</evidence>
<dbReference type="EMBL" id="CM001223">
    <property type="protein sequence ID" value="AES81471.1"/>
    <property type="molecule type" value="Genomic_DNA"/>
</dbReference>
<dbReference type="AlphaFoldDB" id="G7KVC9"/>
<gene>
    <name evidence="1" type="ordered locus">MTR_7g093110</name>
</gene>
<protein>
    <submittedName>
        <fullName evidence="1 2">Uncharacterized protein</fullName>
    </submittedName>
</protein>
<dbReference type="EnsemblPlants" id="AES81471">
    <property type="protein sequence ID" value="AES81471"/>
    <property type="gene ID" value="MTR_7g093110"/>
</dbReference>
<evidence type="ECO:0000313" key="2">
    <source>
        <dbReference type="EnsemblPlants" id="AES81471"/>
    </source>
</evidence>
<keyword evidence="3" id="KW-1185">Reference proteome</keyword>
<dbReference type="HOGENOM" id="CLU_2853142_0_0_1"/>
<reference evidence="1 3" key="1">
    <citation type="journal article" date="2011" name="Nature">
        <title>The Medicago genome provides insight into the evolution of rhizobial symbioses.</title>
        <authorList>
            <person name="Young N.D."/>
            <person name="Debelle F."/>
            <person name="Oldroyd G.E."/>
            <person name="Geurts R."/>
            <person name="Cannon S.B."/>
            <person name="Udvardi M.K."/>
            <person name="Benedito V.A."/>
            <person name="Mayer K.F."/>
            <person name="Gouzy J."/>
            <person name="Schoof H."/>
            <person name="Van de Peer Y."/>
            <person name="Proost S."/>
            <person name="Cook D.R."/>
            <person name="Meyers B.C."/>
            <person name="Spannagl M."/>
            <person name="Cheung F."/>
            <person name="De Mita S."/>
            <person name="Krishnakumar V."/>
            <person name="Gundlach H."/>
            <person name="Zhou S."/>
            <person name="Mudge J."/>
            <person name="Bharti A.K."/>
            <person name="Murray J.D."/>
            <person name="Naoumkina M.A."/>
            <person name="Rosen B."/>
            <person name="Silverstein K.A."/>
            <person name="Tang H."/>
            <person name="Rombauts S."/>
            <person name="Zhao P.X."/>
            <person name="Zhou P."/>
            <person name="Barbe V."/>
            <person name="Bardou P."/>
            <person name="Bechner M."/>
            <person name="Bellec A."/>
            <person name="Berger A."/>
            <person name="Berges H."/>
            <person name="Bidwell S."/>
            <person name="Bisseling T."/>
            <person name="Choisne N."/>
            <person name="Couloux A."/>
            <person name="Denny R."/>
            <person name="Deshpande S."/>
            <person name="Dai X."/>
            <person name="Doyle J.J."/>
            <person name="Dudez A.M."/>
            <person name="Farmer A.D."/>
            <person name="Fouteau S."/>
            <person name="Franken C."/>
            <person name="Gibelin C."/>
            <person name="Gish J."/>
            <person name="Goldstein S."/>
            <person name="Gonzalez A.J."/>
            <person name="Green P.J."/>
            <person name="Hallab A."/>
            <person name="Hartog M."/>
            <person name="Hua A."/>
            <person name="Humphray S.J."/>
            <person name="Jeong D.H."/>
            <person name="Jing Y."/>
            <person name="Jocker A."/>
            <person name="Kenton S.M."/>
            <person name="Kim D.J."/>
            <person name="Klee K."/>
            <person name="Lai H."/>
            <person name="Lang C."/>
            <person name="Lin S."/>
            <person name="Macmil S.L."/>
            <person name="Magdelenat G."/>
            <person name="Matthews L."/>
            <person name="McCorrison J."/>
            <person name="Monaghan E.L."/>
            <person name="Mun J.H."/>
            <person name="Najar F.Z."/>
            <person name="Nicholson C."/>
            <person name="Noirot C."/>
            <person name="O'Bleness M."/>
            <person name="Paule C.R."/>
            <person name="Poulain J."/>
            <person name="Prion F."/>
            <person name="Qin B."/>
            <person name="Qu C."/>
            <person name="Retzel E.F."/>
            <person name="Riddle C."/>
            <person name="Sallet E."/>
            <person name="Samain S."/>
            <person name="Samson N."/>
            <person name="Sanders I."/>
            <person name="Saurat O."/>
            <person name="Scarpelli C."/>
            <person name="Schiex T."/>
            <person name="Segurens B."/>
            <person name="Severin A.J."/>
            <person name="Sherrier D.J."/>
            <person name="Shi R."/>
            <person name="Sims S."/>
            <person name="Singer S.R."/>
            <person name="Sinharoy S."/>
            <person name="Sterck L."/>
            <person name="Viollet A."/>
            <person name="Wang B.B."/>
            <person name="Wang K."/>
            <person name="Wang M."/>
            <person name="Wang X."/>
            <person name="Warfsmann J."/>
            <person name="Weissenbach J."/>
            <person name="White D.D."/>
            <person name="White J.D."/>
            <person name="Wiley G.B."/>
            <person name="Wincker P."/>
            <person name="Xing Y."/>
            <person name="Yang L."/>
            <person name="Yao Z."/>
            <person name="Ying F."/>
            <person name="Zhai J."/>
            <person name="Zhou L."/>
            <person name="Zuber A."/>
            <person name="Denarie J."/>
            <person name="Dixon R.A."/>
            <person name="May G.D."/>
            <person name="Schwartz D.C."/>
            <person name="Rogers J."/>
            <person name="Quetier F."/>
            <person name="Town C.D."/>
            <person name="Roe B.A."/>
        </authorList>
    </citation>
    <scope>NUCLEOTIDE SEQUENCE [LARGE SCALE GENOMIC DNA]</scope>
    <source>
        <strain evidence="1">A17</strain>
        <strain evidence="2 3">cv. Jemalong A17</strain>
    </source>
</reference>